<dbReference type="InterPro" id="IPR040202">
    <property type="entry name" value="Brl1/Brr6"/>
</dbReference>
<dbReference type="Proteomes" id="UP000053780">
    <property type="component" value="Unassembled WGS sequence"/>
</dbReference>
<keyword evidence="1" id="KW-0812">Transmembrane</keyword>
<organism evidence="3 4">
    <name type="scientific">Vairimorpha apis BRL 01</name>
    <dbReference type="NCBI Taxonomy" id="1037528"/>
    <lineage>
        <taxon>Eukaryota</taxon>
        <taxon>Fungi</taxon>
        <taxon>Fungi incertae sedis</taxon>
        <taxon>Microsporidia</taxon>
        <taxon>Nosematidae</taxon>
        <taxon>Vairimorpha</taxon>
    </lineage>
</organism>
<feature type="transmembrane region" description="Helical" evidence="1">
    <location>
        <begin position="76"/>
        <end position="100"/>
    </location>
</feature>
<feature type="transmembrane region" description="Helical" evidence="1">
    <location>
        <begin position="180"/>
        <end position="197"/>
    </location>
</feature>
<dbReference type="GO" id="GO:0006998">
    <property type="term" value="P:nuclear envelope organization"/>
    <property type="evidence" value="ECO:0007669"/>
    <property type="project" value="InterPro"/>
</dbReference>
<dbReference type="OrthoDB" id="5961at2759"/>
<dbReference type="AlphaFoldDB" id="T0MD08"/>
<dbReference type="PANTHER" id="PTHR28136:SF1">
    <property type="entry name" value="NUCLEUS EXPORT PROTEIN BRL1"/>
    <property type="match status" value="1"/>
</dbReference>
<dbReference type="GO" id="GO:0031965">
    <property type="term" value="C:nuclear membrane"/>
    <property type="evidence" value="ECO:0007669"/>
    <property type="project" value="InterPro"/>
</dbReference>
<dbReference type="EMBL" id="KE647178">
    <property type="protein sequence ID" value="EQB61086.1"/>
    <property type="molecule type" value="Genomic_DNA"/>
</dbReference>
<dbReference type="HOGENOM" id="CLU_091062_0_0_1"/>
<dbReference type="VEuPathDB" id="MicrosporidiaDB:NAPIS_ORF01342"/>
<dbReference type="PANTHER" id="PTHR28136">
    <property type="entry name" value="NUCLEUS EXPORT PROTEIN BRR6"/>
    <property type="match status" value="1"/>
</dbReference>
<evidence type="ECO:0000313" key="4">
    <source>
        <dbReference type="Proteomes" id="UP000053780"/>
    </source>
</evidence>
<keyword evidence="4" id="KW-1185">Reference proteome</keyword>
<dbReference type="InterPro" id="IPR018767">
    <property type="entry name" value="Brl1/Brr6_dom"/>
</dbReference>
<accession>T0MD08</accession>
<keyword evidence="1" id="KW-0472">Membrane</keyword>
<keyword evidence="1" id="KW-1133">Transmembrane helix</keyword>
<proteinExistence type="predicted"/>
<reference evidence="3 4" key="1">
    <citation type="journal article" date="2013" name="BMC Genomics">
        <title>Genome sequencing and comparative genomics of honey bee microsporidia, Nosema apis reveal novel insights into host-parasite interactions.</title>
        <authorList>
            <person name="Chen Yp."/>
            <person name="Pettis J.S."/>
            <person name="Zhao Y."/>
            <person name="Liu X."/>
            <person name="Tallon L.J."/>
            <person name="Sadzewicz L.D."/>
            <person name="Li R."/>
            <person name="Zheng H."/>
            <person name="Huang S."/>
            <person name="Zhang X."/>
            <person name="Hamilton M.C."/>
            <person name="Pernal S.F."/>
            <person name="Melathopoulos A.P."/>
            <person name="Yan X."/>
            <person name="Evans J.D."/>
        </authorList>
    </citation>
    <scope>NUCLEOTIDE SEQUENCE [LARGE SCALE GENOMIC DNA]</scope>
    <source>
        <strain evidence="3 4">BRL 01</strain>
    </source>
</reference>
<gene>
    <name evidence="3" type="ORF">NAPIS_ORF01342</name>
</gene>
<protein>
    <submittedName>
        <fullName evidence="3">Brl1p</fullName>
    </submittedName>
</protein>
<sequence length="202" mass="24329">MNLPMDFEHEFKWSPCNPKKSKHCEYLNLRKRCNEDINLDNKPILKSLPLNAQIKKQKIEYKKFDFFKLVAHIYKYLFILTDIVLSLILAYLFAQAFIFLQKDIMHKITQKKFELEIIKKEAQNNYSVNMCNMRVPAMNKMCNEWENIIKNGNIKYTSVLFEVFSDVCNNFIGRISWKSILVLSIFFIIYLKYYRFYRNINA</sequence>
<dbReference type="GO" id="GO:0055088">
    <property type="term" value="P:lipid homeostasis"/>
    <property type="evidence" value="ECO:0007669"/>
    <property type="project" value="InterPro"/>
</dbReference>
<evidence type="ECO:0000259" key="2">
    <source>
        <dbReference type="SMART" id="SM01042"/>
    </source>
</evidence>
<feature type="domain" description="Brl1/Brr6" evidence="2">
    <location>
        <begin position="73"/>
        <end position="195"/>
    </location>
</feature>
<evidence type="ECO:0000256" key="1">
    <source>
        <dbReference type="SAM" id="Phobius"/>
    </source>
</evidence>
<name>T0MD08_9MICR</name>
<dbReference type="Pfam" id="PF10104">
    <property type="entry name" value="Brr6_like_C_C"/>
    <property type="match status" value="1"/>
</dbReference>
<dbReference type="SMART" id="SM01042">
    <property type="entry name" value="Brr6_like_C_C"/>
    <property type="match status" value="1"/>
</dbReference>
<evidence type="ECO:0000313" key="3">
    <source>
        <dbReference type="EMBL" id="EQB61086.1"/>
    </source>
</evidence>